<accession>A0A1E3PQK9</accession>
<dbReference type="InterPro" id="IPR016812">
    <property type="entry name" value="PPase_methylesterase_euk"/>
</dbReference>
<keyword evidence="5" id="KW-0378">Hydrolase</keyword>
<evidence type="ECO:0000313" key="10">
    <source>
        <dbReference type="Proteomes" id="UP000095009"/>
    </source>
</evidence>
<sequence length="326" mass="36102">WCDFFDENFQVLYNDVNNHENGAFNVFFSSPQSIDAPIFIFHHGAGSGALSFALLVKRLQGLMKREKETSAIAFDARGHGATTLGNNVPEATIDYSLDTLTEDFLFLLSSVAKRQKWDELASPPKLIFVGHSLGGAVVTNAALKLKQAGLVSLSSSSVFRNIIGLVVLDVVEGSAIEALQSMNQILSTRPAKFDNINDAIEWHLRTRTLRNKESASVSVPGILKPIIEGSIPSKSLTWITDLKKTEQFWKQWFFGLSSKFLQAPAAKLLILAGTDRLDKDLMIGQMQGKYQLIVFQDSGHFLHEDNPTKTALALIDFFKRNDRSGI</sequence>
<dbReference type="EMBL" id="KV454406">
    <property type="protein sequence ID" value="ODQ67715.1"/>
    <property type="molecule type" value="Genomic_DNA"/>
</dbReference>
<evidence type="ECO:0000256" key="1">
    <source>
        <dbReference type="ARBA" id="ARBA00008645"/>
    </source>
</evidence>
<feature type="non-terminal residue" evidence="9">
    <location>
        <position position="1"/>
    </location>
</feature>
<comment type="catalytic activity">
    <reaction evidence="6">
        <text>[phosphatase 2A protein]-C-terminal L-leucine methyl ester + H2O = [phosphatase 2A protein]-C-terminal L-leucine + methanol + H(+)</text>
        <dbReference type="Rhea" id="RHEA:48548"/>
        <dbReference type="Rhea" id="RHEA-COMP:12134"/>
        <dbReference type="Rhea" id="RHEA-COMP:12135"/>
        <dbReference type="ChEBI" id="CHEBI:15377"/>
        <dbReference type="ChEBI" id="CHEBI:15378"/>
        <dbReference type="ChEBI" id="CHEBI:17790"/>
        <dbReference type="ChEBI" id="CHEBI:90516"/>
        <dbReference type="ChEBI" id="CHEBI:90517"/>
        <dbReference type="EC" id="3.1.1.89"/>
    </reaction>
</comment>
<organism evidence="9 10">
    <name type="scientific">Nadsonia fulvescens var. elongata DSM 6958</name>
    <dbReference type="NCBI Taxonomy" id="857566"/>
    <lineage>
        <taxon>Eukaryota</taxon>
        <taxon>Fungi</taxon>
        <taxon>Dikarya</taxon>
        <taxon>Ascomycota</taxon>
        <taxon>Saccharomycotina</taxon>
        <taxon>Dipodascomycetes</taxon>
        <taxon>Dipodascales</taxon>
        <taxon>Dipodascales incertae sedis</taxon>
        <taxon>Nadsonia</taxon>
    </lineage>
</organism>
<dbReference type="InterPro" id="IPR029058">
    <property type="entry name" value="AB_hydrolase_fold"/>
</dbReference>
<comment type="similarity">
    <text evidence="1">Belongs to the AB hydrolase superfamily.</text>
</comment>
<dbReference type="OrthoDB" id="194865at2759"/>
<evidence type="ECO:0000256" key="7">
    <source>
        <dbReference type="PIRSR" id="PIRSR022950-1"/>
    </source>
</evidence>
<feature type="domain" description="AB hydrolase-1" evidence="8">
    <location>
        <begin position="40"/>
        <end position="311"/>
    </location>
</feature>
<name>A0A1E3PQK9_9ASCO</name>
<evidence type="ECO:0000313" key="9">
    <source>
        <dbReference type="EMBL" id="ODQ67715.1"/>
    </source>
</evidence>
<dbReference type="Pfam" id="PF12697">
    <property type="entry name" value="Abhydrolase_6"/>
    <property type="match status" value="1"/>
</dbReference>
<feature type="non-terminal residue" evidence="9">
    <location>
        <position position="326"/>
    </location>
</feature>
<feature type="active site" evidence="7">
    <location>
        <position position="300"/>
    </location>
</feature>
<proteinExistence type="inferred from homology"/>
<dbReference type="GO" id="GO:0051723">
    <property type="term" value="F:protein methylesterase activity"/>
    <property type="evidence" value="ECO:0007669"/>
    <property type="project" value="UniProtKB-EC"/>
</dbReference>
<reference evidence="9 10" key="1">
    <citation type="journal article" date="2016" name="Proc. Natl. Acad. Sci. U.S.A.">
        <title>Comparative genomics of biotechnologically important yeasts.</title>
        <authorList>
            <person name="Riley R."/>
            <person name="Haridas S."/>
            <person name="Wolfe K.H."/>
            <person name="Lopes M.R."/>
            <person name="Hittinger C.T."/>
            <person name="Goeker M."/>
            <person name="Salamov A.A."/>
            <person name="Wisecaver J.H."/>
            <person name="Long T.M."/>
            <person name="Calvey C.H."/>
            <person name="Aerts A.L."/>
            <person name="Barry K.W."/>
            <person name="Choi C."/>
            <person name="Clum A."/>
            <person name="Coughlan A.Y."/>
            <person name="Deshpande S."/>
            <person name="Douglass A.P."/>
            <person name="Hanson S.J."/>
            <person name="Klenk H.-P."/>
            <person name="LaButti K.M."/>
            <person name="Lapidus A."/>
            <person name="Lindquist E.A."/>
            <person name="Lipzen A.M."/>
            <person name="Meier-Kolthoff J.P."/>
            <person name="Ohm R.A."/>
            <person name="Otillar R.P."/>
            <person name="Pangilinan J.L."/>
            <person name="Peng Y."/>
            <person name="Rokas A."/>
            <person name="Rosa C.A."/>
            <person name="Scheuner C."/>
            <person name="Sibirny A.A."/>
            <person name="Slot J.C."/>
            <person name="Stielow J.B."/>
            <person name="Sun H."/>
            <person name="Kurtzman C.P."/>
            <person name="Blackwell M."/>
            <person name="Grigoriev I.V."/>
            <person name="Jeffries T.W."/>
        </authorList>
    </citation>
    <scope>NUCLEOTIDE SEQUENCE [LARGE SCALE GENOMIC DNA]</scope>
    <source>
        <strain evidence="9 10">DSM 6958</strain>
    </source>
</reference>
<dbReference type="PANTHER" id="PTHR14189:SF0">
    <property type="entry name" value="PROTEIN PHOSPHATASE METHYLESTERASE 1"/>
    <property type="match status" value="1"/>
</dbReference>
<evidence type="ECO:0000256" key="6">
    <source>
        <dbReference type="ARBA" id="ARBA00049203"/>
    </source>
</evidence>
<feature type="active site" evidence="7">
    <location>
        <position position="132"/>
    </location>
</feature>
<dbReference type="AlphaFoldDB" id="A0A1E3PQK9"/>
<dbReference type="Proteomes" id="UP000095009">
    <property type="component" value="Unassembled WGS sequence"/>
</dbReference>
<evidence type="ECO:0000256" key="5">
    <source>
        <dbReference type="ARBA" id="ARBA00022801"/>
    </source>
</evidence>
<evidence type="ECO:0000256" key="3">
    <source>
        <dbReference type="ARBA" id="ARBA00020672"/>
    </source>
</evidence>
<dbReference type="SUPFAM" id="SSF53474">
    <property type="entry name" value="alpha/beta-Hydrolases"/>
    <property type="match status" value="1"/>
</dbReference>
<dbReference type="PANTHER" id="PTHR14189">
    <property type="entry name" value="PROTEIN PHOSPHATASE METHYLESTERASE-1 RELATED"/>
    <property type="match status" value="1"/>
</dbReference>
<evidence type="ECO:0000259" key="8">
    <source>
        <dbReference type="Pfam" id="PF12697"/>
    </source>
</evidence>
<dbReference type="STRING" id="857566.A0A1E3PQK9"/>
<evidence type="ECO:0000256" key="2">
    <source>
        <dbReference type="ARBA" id="ARBA00013111"/>
    </source>
</evidence>
<dbReference type="EC" id="3.1.1.89" evidence="2"/>
<keyword evidence="4" id="KW-0719">Serine esterase</keyword>
<gene>
    <name evidence="9" type="ORF">NADFUDRAFT_11920</name>
</gene>
<protein>
    <recommendedName>
        <fullName evidence="3">Protein phosphatase methylesterase 1</fullName>
        <ecNumber evidence="2">3.1.1.89</ecNumber>
    </recommendedName>
</protein>
<evidence type="ECO:0000256" key="4">
    <source>
        <dbReference type="ARBA" id="ARBA00022487"/>
    </source>
</evidence>
<dbReference type="PIRSF" id="PIRSF022950">
    <property type="entry name" value="PPase_methylesterase_euk"/>
    <property type="match status" value="1"/>
</dbReference>
<feature type="active site" evidence="7">
    <location>
        <position position="169"/>
    </location>
</feature>
<dbReference type="InterPro" id="IPR000073">
    <property type="entry name" value="AB_hydrolase_1"/>
</dbReference>
<dbReference type="Gene3D" id="3.40.50.1820">
    <property type="entry name" value="alpha/beta hydrolase"/>
    <property type="match status" value="1"/>
</dbReference>
<keyword evidence="10" id="KW-1185">Reference proteome</keyword>